<dbReference type="AlphaFoldDB" id="A0A835EZE2"/>
<dbReference type="Proteomes" id="UP000636709">
    <property type="component" value="Unassembled WGS sequence"/>
</dbReference>
<evidence type="ECO:0000256" key="8">
    <source>
        <dbReference type="SAM" id="SignalP"/>
    </source>
</evidence>
<comment type="catalytic activity">
    <reaction evidence="1">
        <text>S-ubiquitinyl-[E2 ubiquitin-conjugating enzyme]-L-cysteine + [acceptor protein]-L-lysine = [E2 ubiquitin-conjugating enzyme]-L-cysteine + N(6)-ubiquitinyl-[acceptor protein]-L-lysine.</text>
        <dbReference type="EC" id="2.3.2.27"/>
    </reaction>
</comment>
<dbReference type="Gene3D" id="3.30.40.10">
    <property type="entry name" value="Zinc/RING finger domain, C3HC4 (zinc finger)"/>
    <property type="match status" value="2"/>
</dbReference>
<dbReference type="OrthoDB" id="695933at2759"/>
<evidence type="ECO:0000256" key="7">
    <source>
        <dbReference type="PROSITE-ProRule" id="PRU00175"/>
    </source>
</evidence>
<dbReference type="EC" id="2.3.2.27" evidence="2"/>
<dbReference type="PANTHER" id="PTHR14155">
    <property type="entry name" value="RING FINGER DOMAIN-CONTAINING"/>
    <property type="match status" value="1"/>
</dbReference>
<evidence type="ECO:0000256" key="6">
    <source>
        <dbReference type="ARBA" id="ARBA00024209"/>
    </source>
</evidence>
<dbReference type="SUPFAM" id="SSF57850">
    <property type="entry name" value="RING/U-box"/>
    <property type="match status" value="2"/>
</dbReference>
<keyword evidence="4 7" id="KW-0863">Zinc-finger</keyword>
<organism evidence="10 11">
    <name type="scientific">Digitaria exilis</name>
    <dbReference type="NCBI Taxonomy" id="1010633"/>
    <lineage>
        <taxon>Eukaryota</taxon>
        <taxon>Viridiplantae</taxon>
        <taxon>Streptophyta</taxon>
        <taxon>Embryophyta</taxon>
        <taxon>Tracheophyta</taxon>
        <taxon>Spermatophyta</taxon>
        <taxon>Magnoliopsida</taxon>
        <taxon>Liliopsida</taxon>
        <taxon>Poales</taxon>
        <taxon>Poaceae</taxon>
        <taxon>PACMAD clade</taxon>
        <taxon>Panicoideae</taxon>
        <taxon>Panicodae</taxon>
        <taxon>Paniceae</taxon>
        <taxon>Anthephorinae</taxon>
        <taxon>Digitaria</taxon>
    </lineage>
</organism>
<keyword evidence="11" id="KW-1185">Reference proteome</keyword>
<feature type="signal peptide" evidence="8">
    <location>
        <begin position="1"/>
        <end position="16"/>
    </location>
</feature>
<comment type="caution">
    <text evidence="10">The sequence shown here is derived from an EMBL/GenBank/DDBJ whole genome shotgun (WGS) entry which is preliminary data.</text>
</comment>
<dbReference type="InterPro" id="IPR053238">
    <property type="entry name" value="RING-H2_zinc_finger"/>
</dbReference>
<evidence type="ECO:0000256" key="2">
    <source>
        <dbReference type="ARBA" id="ARBA00012483"/>
    </source>
</evidence>
<gene>
    <name evidence="10" type="ORF">HU200_021635</name>
</gene>
<dbReference type="GO" id="GO:0008270">
    <property type="term" value="F:zinc ion binding"/>
    <property type="evidence" value="ECO:0007669"/>
    <property type="project" value="UniProtKB-KW"/>
</dbReference>
<dbReference type="PANTHER" id="PTHR14155:SF499">
    <property type="entry name" value="RING-TYPE DOMAIN-CONTAINING PROTEIN"/>
    <property type="match status" value="1"/>
</dbReference>
<protein>
    <recommendedName>
        <fullName evidence="2">RING-type E3 ubiquitin transferase</fullName>
        <ecNumber evidence="2">2.3.2.27</ecNumber>
    </recommendedName>
</protein>
<name>A0A835EZE2_9POAL</name>
<comment type="similarity">
    <text evidence="6">Belongs to the RING-type zinc finger family. ATL subfamily.</text>
</comment>
<dbReference type="EMBL" id="JACEFO010001666">
    <property type="protein sequence ID" value="KAF8723673.1"/>
    <property type="molecule type" value="Genomic_DNA"/>
</dbReference>
<accession>A0A835EZE2</accession>
<dbReference type="PROSITE" id="PS50089">
    <property type="entry name" value="ZF_RING_2"/>
    <property type="match status" value="1"/>
</dbReference>
<evidence type="ECO:0000313" key="10">
    <source>
        <dbReference type="EMBL" id="KAF8723673.1"/>
    </source>
</evidence>
<evidence type="ECO:0000256" key="3">
    <source>
        <dbReference type="ARBA" id="ARBA00022723"/>
    </source>
</evidence>
<feature type="domain" description="RING-type" evidence="9">
    <location>
        <begin position="151"/>
        <end position="193"/>
    </location>
</feature>
<sequence>MLCVCMLCCLGMNCKGDRQDQEPEAAEQMVARTVAEWEALAARAEAALAAAQSAAAPPPLVMPLPYFPYSGGASSETVVCSICLEPLRQWQLCSEVPVCRHVFHRECLGEWVRSSVKLDDGSLGAPVVLPHFPYTQQAGASSPSSEPVAACAICLDELRQGELCSEVPACHHIFHESCIRAWTKKMNSCPLCRAKIVPGGAPAAADDVV</sequence>
<evidence type="ECO:0000259" key="9">
    <source>
        <dbReference type="PROSITE" id="PS50089"/>
    </source>
</evidence>
<keyword evidence="5" id="KW-0862">Zinc</keyword>
<keyword evidence="3" id="KW-0479">Metal-binding</keyword>
<proteinExistence type="inferred from homology"/>
<dbReference type="SMART" id="SM00184">
    <property type="entry name" value="RING"/>
    <property type="match status" value="2"/>
</dbReference>
<evidence type="ECO:0000256" key="4">
    <source>
        <dbReference type="ARBA" id="ARBA00022771"/>
    </source>
</evidence>
<dbReference type="GO" id="GO:0061630">
    <property type="term" value="F:ubiquitin protein ligase activity"/>
    <property type="evidence" value="ECO:0007669"/>
    <property type="project" value="UniProtKB-EC"/>
</dbReference>
<evidence type="ECO:0000256" key="5">
    <source>
        <dbReference type="ARBA" id="ARBA00022833"/>
    </source>
</evidence>
<dbReference type="InterPro" id="IPR013083">
    <property type="entry name" value="Znf_RING/FYVE/PHD"/>
</dbReference>
<dbReference type="InterPro" id="IPR001841">
    <property type="entry name" value="Znf_RING"/>
</dbReference>
<evidence type="ECO:0000313" key="11">
    <source>
        <dbReference type="Proteomes" id="UP000636709"/>
    </source>
</evidence>
<feature type="chain" id="PRO_5032924510" description="RING-type E3 ubiquitin transferase" evidence="8">
    <location>
        <begin position="17"/>
        <end position="209"/>
    </location>
</feature>
<reference evidence="10" key="1">
    <citation type="submission" date="2020-07" db="EMBL/GenBank/DDBJ databases">
        <title>Genome sequence and genetic diversity analysis of an under-domesticated orphan crop, white fonio (Digitaria exilis).</title>
        <authorList>
            <person name="Bennetzen J.L."/>
            <person name="Chen S."/>
            <person name="Ma X."/>
            <person name="Wang X."/>
            <person name="Yssel A.E.J."/>
            <person name="Chaluvadi S.R."/>
            <person name="Johnson M."/>
            <person name="Gangashetty P."/>
            <person name="Hamidou F."/>
            <person name="Sanogo M.D."/>
            <person name="Zwaenepoel A."/>
            <person name="Wallace J."/>
            <person name="Van De Peer Y."/>
            <person name="Van Deynze A."/>
        </authorList>
    </citation>
    <scope>NUCLEOTIDE SEQUENCE</scope>
    <source>
        <tissue evidence="10">Leaves</tissue>
    </source>
</reference>
<keyword evidence="8" id="KW-0732">Signal</keyword>
<evidence type="ECO:0000256" key="1">
    <source>
        <dbReference type="ARBA" id="ARBA00000900"/>
    </source>
</evidence>
<dbReference type="Pfam" id="PF13639">
    <property type="entry name" value="zf-RING_2"/>
    <property type="match status" value="2"/>
</dbReference>